<dbReference type="SUPFAM" id="SSF47757">
    <property type="entry name" value="Chemotaxis receptor methyltransferase CheR, N-terminal domain"/>
    <property type="match status" value="1"/>
</dbReference>
<dbReference type="Pfam" id="PF00512">
    <property type="entry name" value="HisKA"/>
    <property type="match status" value="1"/>
</dbReference>
<dbReference type="InterPro" id="IPR001789">
    <property type="entry name" value="Sig_transdc_resp-reg_receiver"/>
</dbReference>
<feature type="active site" evidence="5">
    <location>
        <position position="23"/>
    </location>
</feature>
<dbReference type="PRINTS" id="PR00996">
    <property type="entry name" value="CHERMTFRASE"/>
</dbReference>
<dbReference type="InterPro" id="IPR005467">
    <property type="entry name" value="His_kinase_dom"/>
</dbReference>
<sequence>MTYNVENKSFDIRPNCVVGVGASAGGLEALQQFLTFLPSDTGMAFVIIQHLSPDHKSLLVDILGKYTAMPVTEAEDGMRVERNHIYLLPPKYNIEIISDTLYLSEYNHSHINHPIDIFFRSLANAYENRAVAVILSGTGSDGTNGIRSIKENNGMIIVQTPDSAKFDGMPRNAISTGFVDLVLNPDAIAKEMSHIAKSMSNTETRVELTDSDLMSQVFAILKNITNVNYTYYKQTTVLRRIERRIVVTHNRSLQDYVNYLSNNEEEARLLAKEVLIGVTRFFRDPDYFDVLKDRVIKQIVLNTKPSELIRVWVAGCSTGEEAYSIAILFAEVFEELGEKRDIKIFATDLDQDSINFASRGVYGDNIIEDISVARLSRFFTRKGSKYVVNHEIRRMIIFAQHNVFQDPPFGKLDLISCRNMLIYFQTILQKNLFSIFHMALKDKGYLFLGRSESVSSFDNVFQAFCPNEKIFIHNAQGKAPSHERITYSLSSVENYLDPSPTVHTKDDFDSAYTSSELDTKILENLMPATVLVDEKNTLQHSYGSCQDFITIPAGQVTLDIFSLVRTDLKIAVSKTLKEARETDSRVSYDKVPVKISNKPEYITVVATPVADKLGDKTGMVAVSFIRENRPLPDDVKDFNIDTASAERISDLEKELHLTQDNLKNTVTELESVNAELQAANEELLTANEELQSSNEELQSVNEELYTVNSEYQAKVSELGSLNDDLANFLSTTLVGIMMVDNDLNIRKFTEYISSEFNVAEQDVGRTLRYIAYNFATIDLMALSRQVQKTHNPVELHCASVAGKTYLVRIAPYRKTKNHQSNEKDDELQGLVITFVDTTKQVNDQQQIDEMAKALRVAMRTSQEKEAFLSHMSHDMRTPMTAITGLTQLSLLEKDIPPKIKENLIKISTSSKYLLNLIDEVLETSKINAGKVVSIASALPENQVFDDVNAIIMQKAKNANLNYESKFFGCEGKVAMVDSEHLTRILINLLTNAIKFTPAGGHIRFEAYAKYHDEKIYHTYKVIDDGCGIDPSFQKRMFLPFEQENEIKGLREGTGLGLFIVRSLVDLLGGSITCDSKRGEGSTFTVELTLEKATPEQIARAEENNEGVYASNLRGKMVLVVEDSQINAEVIVNLLKAKGINSEVAANGEEAVKMYKEKAPYYYNAILMDIMMPVKDGFEATKEIRESKAADADSIPIVALTADTFAATEEKCLKAGMNGHLPKPIDTNALYTILSKEIERTDHQQI</sequence>
<dbReference type="Gene3D" id="3.40.50.2300">
    <property type="match status" value="1"/>
</dbReference>
<dbReference type="Proteomes" id="UP000268059">
    <property type="component" value="Chromosome"/>
</dbReference>
<dbReference type="Gene3D" id="3.40.50.150">
    <property type="entry name" value="Vaccinia Virus protein VP39"/>
    <property type="match status" value="1"/>
</dbReference>
<dbReference type="SMART" id="SM00388">
    <property type="entry name" value="HisKA"/>
    <property type="match status" value="1"/>
</dbReference>
<dbReference type="InterPro" id="IPR050903">
    <property type="entry name" value="Bact_Chemotaxis_MeTrfase"/>
</dbReference>
<dbReference type="InterPro" id="IPR003661">
    <property type="entry name" value="HisK_dim/P_dom"/>
</dbReference>
<dbReference type="SUPFAM" id="SSF47384">
    <property type="entry name" value="Homodimeric domain of signal transducing histidine kinase"/>
    <property type="match status" value="1"/>
</dbReference>
<dbReference type="SMART" id="SM00448">
    <property type="entry name" value="REC"/>
    <property type="match status" value="1"/>
</dbReference>
<feature type="domain" description="CheR-type methyltransferase" evidence="11">
    <location>
        <begin position="220"/>
        <end position="464"/>
    </location>
</feature>
<dbReference type="AlphaFoldDB" id="A0A3G9J8P4"/>
<evidence type="ECO:0000256" key="6">
    <source>
        <dbReference type="PROSITE-ProRule" id="PRU00169"/>
    </source>
</evidence>
<feature type="active site" evidence="5">
    <location>
        <position position="50"/>
    </location>
</feature>
<dbReference type="InterPro" id="IPR011006">
    <property type="entry name" value="CheY-like_superfamily"/>
</dbReference>
<dbReference type="Pfam" id="PF01339">
    <property type="entry name" value="CheB_methylest"/>
    <property type="match status" value="1"/>
</dbReference>
<gene>
    <name evidence="12" type="ORF">SG0102_23540</name>
</gene>
<dbReference type="PROSITE" id="PS50110">
    <property type="entry name" value="RESPONSE_REGULATORY"/>
    <property type="match status" value="1"/>
</dbReference>
<dbReference type="InterPro" id="IPR035909">
    <property type="entry name" value="CheB_C"/>
</dbReference>
<proteinExistence type="predicted"/>
<keyword evidence="4" id="KW-0902">Two-component regulatory system</keyword>
<dbReference type="PANTHER" id="PTHR24422:SF27">
    <property type="entry name" value="PROTEIN-GLUTAMATE O-METHYLTRANSFERASE"/>
    <property type="match status" value="1"/>
</dbReference>
<evidence type="ECO:0000259" key="11">
    <source>
        <dbReference type="PROSITE" id="PS50123"/>
    </source>
</evidence>
<feature type="domain" description="CheB-type methylesterase" evidence="10">
    <location>
        <begin position="14"/>
        <end position="199"/>
    </location>
</feature>
<dbReference type="Pfam" id="PF00072">
    <property type="entry name" value="Response_reg"/>
    <property type="match status" value="1"/>
</dbReference>
<evidence type="ECO:0000259" key="10">
    <source>
        <dbReference type="PROSITE" id="PS50122"/>
    </source>
</evidence>
<dbReference type="Gene3D" id="1.10.287.130">
    <property type="match status" value="1"/>
</dbReference>
<feature type="domain" description="Response regulatory" evidence="9">
    <location>
        <begin position="1116"/>
        <end position="1237"/>
    </location>
</feature>
<dbReference type="CDD" id="cd16434">
    <property type="entry name" value="CheB-CheR_fusion"/>
    <property type="match status" value="1"/>
</dbReference>
<dbReference type="GO" id="GO:0008984">
    <property type="term" value="F:protein-glutamate methylesterase activity"/>
    <property type="evidence" value="ECO:0007669"/>
    <property type="project" value="InterPro"/>
</dbReference>
<evidence type="ECO:0000256" key="1">
    <source>
        <dbReference type="ARBA" id="ARBA00000085"/>
    </source>
</evidence>
<dbReference type="SUPFAM" id="SSF52172">
    <property type="entry name" value="CheY-like"/>
    <property type="match status" value="1"/>
</dbReference>
<name>A0A3G9J8P4_9FIRM</name>
<comment type="catalytic activity">
    <reaction evidence="1">
        <text>ATP + protein L-histidine = ADP + protein N-phospho-L-histidine.</text>
        <dbReference type="EC" id="2.7.13.3"/>
    </reaction>
</comment>
<dbReference type="InterPro" id="IPR022642">
    <property type="entry name" value="CheR_C"/>
</dbReference>
<dbReference type="InterPro" id="IPR003594">
    <property type="entry name" value="HATPase_dom"/>
</dbReference>
<dbReference type="GO" id="GO:0008757">
    <property type="term" value="F:S-adenosylmethionine-dependent methyltransferase activity"/>
    <property type="evidence" value="ECO:0007669"/>
    <property type="project" value="InterPro"/>
</dbReference>
<feature type="modified residue" description="4-aspartylphosphate" evidence="6">
    <location>
        <position position="1168"/>
    </location>
</feature>
<dbReference type="PROSITE" id="PS50122">
    <property type="entry name" value="CHEB"/>
    <property type="match status" value="1"/>
</dbReference>
<evidence type="ECO:0000256" key="5">
    <source>
        <dbReference type="PROSITE-ProRule" id="PRU00050"/>
    </source>
</evidence>
<dbReference type="KEGG" id="ebm:SG0102_23540"/>
<dbReference type="RefSeq" id="WP_162300208.1">
    <property type="nucleotide sequence ID" value="NZ_AP019309.1"/>
</dbReference>
<evidence type="ECO:0000313" key="12">
    <source>
        <dbReference type="EMBL" id="BBH27420.1"/>
    </source>
</evidence>
<dbReference type="InterPro" id="IPR036890">
    <property type="entry name" value="HATPase_C_sf"/>
</dbReference>
<evidence type="ECO:0000256" key="4">
    <source>
        <dbReference type="ARBA" id="ARBA00023012"/>
    </source>
</evidence>
<dbReference type="Pfam" id="PF13596">
    <property type="entry name" value="PAS_10"/>
    <property type="match status" value="1"/>
</dbReference>
<dbReference type="Gene3D" id="3.40.50.180">
    <property type="entry name" value="Methylesterase CheB, C-terminal domain"/>
    <property type="match status" value="1"/>
</dbReference>
<dbReference type="EC" id="2.7.13.3" evidence="2"/>
<accession>A0A3G9J8P4</accession>
<evidence type="ECO:0000256" key="7">
    <source>
        <dbReference type="SAM" id="Coils"/>
    </source>
</evidence>
<keyword evidence="3" id="KW-0808">Transferase</keyword>
<evidence type="ECO:0000256" key="2">
    <source>
        <dbReference type="ARBA" id="ARBA00012438"/>
    </source>
</evidence>
<dbReference type="SMART" id="SM00138">
    <property type="entry name" value="MeTrc"/>
    <property type="match status" value="1"/>
</dbReference>
<dbReference type="SMART" id="SM00387">
    <property type="entry name" value="HATPase_c"/>
    <property type="match status" value="1"/>
</dbReference>
<keyword evidence="6" id="KW-0597">Phosphoprotein</keyword>
<dbReference type="GO" id="GO:0000156">
    <property type="term" value="F:phosphorelay response regulator activity"/>
    <property type="evidence" value="ECO:0007669"/>
    <property type="project" value="InterPro"/>
</dbReference>
<keyword evidence="5" id="KW-0145">Chemotaxis</keyword>
<evidence type="ECO:0000259" key="9">
    <source>
        <dbReference type="PROSITE" id="PS50110"/>
    </source>
</evidence>
<evidence type="ECO:0000256" key="3">
    <source>
        <dbReference type="ARBA" id="ARBA00022777"/>
    </source>
</evidence>
<dbReference type="InterPro" id="IPR000780">
    <property type="entry name" value="CheR_MeTrfase"/>
</dbReference>
<reference evidence="12 13" key="1">
    <citation type="submission" date="2018-11" db="EMBL/GenBank/DDBJ databases">
        <title>Novel Erysipelotrichaceae bacterium isolated from small intestine of a swine.</title>
        <authorList>
            <person name="Kim J.S."/>
            <person name="Choe H."/>
            <person name="Lee Y.R."/>
            <person name="Kim K.M."/>
            <person name="Park D.S."/>
        </authorList>
    </citation>
    <scope>NUCLEOTIDE SEQUENCE [LARGE SCALE GENOMIC DNA]</scope>
    <source>
        <strain evidence="12 13">SG0102</strain>
    </source>
</reference>
<dbReference type="InterPro" id="IPR029063">
    <property type="entry name" value="SAM-dependent_MTases_sf"/>
</dbReference>
<dbReference type="InterPro" id="IPR022641">
    <property type="entry name" value="CheR_N"/>
</dbReference>
<dbReference type="EMBL" id="AP019309">
    <property type="protein sequence ID" value="BBH27420.1"/>
    <property type="molecule type" value="Genomic_DNA"/>
</dbReference>
<dbReference type="GO" id="GO:0006935">
    <property type="term" value="P:chemotaxis"/>
    <property type="evidence" value="ECO:0007669"/>
    <property type="project" value="UniProtKB-UniRule"/>
</dbReference>
<feature type="domain" description="Histidine kinase" evidence="8">
    <location>
        <begin position="870"/>
        <end position="1091"/>
    </location>
</feature>
<dbReference type="Pfam" id="PF01739">
    <property type="entry name" value="CheR"/>
    <property type="match status" value="1"/>
</dbReference>
<keyword evidence="3" id="KW-0418">Kinase</keyword>
<dbReference type="Gene3D" id="3.30.565.10">
    <property type="entry name" value="Histidine kinase-like ATPase, C-terminal domain"/>
    <property type="match status" value="1"/>
</dbReference>
<dbReference type="SUPFAM" id="SSF52738">
    <property type="entry name" value="Methylesterase CheB, C-terminal domain"/>
    <property type="match status" value="1"/>
</dbReference>
<dbReference type="SUPFAM" id="SSF55874">
    <property type="entry name" value="ATPase domain of HSP90 chaperone/DNA topoisomerase II/histidine kinase"/>
    <property type="match status" value="1"/>
</dbReference>
<feature type="active site" evidence="5">
    <location>
        <position position="141"/>
    </location>
</feature>
<keyword evidence="5" id="KW-0378">Hydrolase</keyword>
<keyword evidence="13" id="KW-1185">Reference proteome</keyword>
<dbReference type="InterPro" id="IPR000673">
    <property type="entry name" value="Sig_transdc_resp-reg_Me-estase"/>
</dbReference>
<dbReference type="SUPFAM" id="SSF53335">
    <property type="entry name" value="S-adenosyl-L-methionine-dependent methyltransferases"/>
    <property type="match status" value="1"/>
</dbReference>
<dbReference type="Pfam" id="PF02518">
    <property type="entry name" value="HATPase_c"/>
    <property type="match status" value="1"/>
</dbReference>
<dbReference type="InterPro" id="IPR036097">
    <property type="entry name" value="HisK_dim/P_sf"/>
</dbReference>
<feature type="coiled-coil region" evidence="7">
    <location>
        <begin position="648"/>
        <end position="707"/>
    </location>
</feature>
<dbReference type="GO" id="GO:0005737">
    <property type="term" value="C:cytoplasm"/>
    <property type="evidence" value="ECO:0007669"/>
    <property type="project" value="InterPro"/>
</dbReference>
<protein>
    <recommendedName>
        <fullName evidence="2">histidine kinase</fullName>
        <ecNumber evidence="2">2.7.13.3</ecNumber>
    </recommendedName>
</protein>
<dbReference type="CDD" id="cd00082">
    <property type="entry name" value="HisKA"/>
    <property type="match status" value="1"/>
</dbReference>
<dbReference type="PANTHER" id="PTHR24422">
    <property type="entry name" value="CHEMOTAXIS PROTEIN METHYLTRANSFERASE"/>
    <property type="match status" value="1"/>
</dbReference>
<dbReference type="GO" id="GO:0000155">
    <property type="term" value="F:phosphorelay sensor kinase activity"/>
    <property type="evidence" value="ECO:0007669"/>
    <property type="project" value="InterPro"/>
</dbReference>
<dbReference type="InParanoid" id="A0A3G9J8P4"/>
<organism evidence="12 13">
    <name type="scientific">Intestinibaculum porci</name>
    <dbReference type="NCBI Taxonomy" id="2487118"/>
    <lineage>
        <taxon>Bacteria</taxon>
        <taxon>Bacillati</taxon>
        <taxon>Bacillota</taxon>
        <taxon>Erysipelotrichia</taxon>
        <taxon>Erysipelotrichales</taxon>
        <taxon>Erysipelotrichaceae</taxon>
        <taxon>Intestinibaculum</taxon>
    </lineage>
</organism>
<dbReference type="Pfam" id="PF03705">
    <property type="entry name" value="CheR_N"/>
    <property type="match status" value="1"/>
</dbReference>
<evidence type="ECO:0000313" key="13">
    <source>
        <dbReference type="Proteomes" id="UP000268059"/>
    </source>
</evidence>
<evidence type="ECO:0000259" key="8">
    <source>
        <dbReference type="PROSITE" id="PS50109"/>
    </source>
</evidence>
<dbReference type="CDD" id="cd17546">
    <property type="entry name" value="REC_hyHK_CKI1_RcsC-like"/>
    <property type="match status" value="1"/>
</dbReference>
<dbReference type="PROSITE" id="PS50123">
    <property type="entry name" value="CHER"/>
    <property type="match status" value="1"/>
</dbReference>
<dbReference type="PROSITE" id="PS50109">
    <property type="entry name" value="HIS_KIN"/>
    <property type="match status" value="1"/>
</dbReference>
<keyword evidence="7" id="KW-0175">Coiled coil</keyword>